<evidence type="ECO:0000313" key="2">
    <source>
        <dbReference type="EMBL" id="CAE7251782.1"/>
    </source>
</evidence>
<dbReference type="EMBL" id="CAJNDS010001208">
    <property type="protein sequence ID" value="CAE7251782.1"/>
    <property type="molecule type" value="Genomic_DNA"/>
</dbReference>
<proteinExistence type="predicted"/>
<feature type="region of interest" description="Disordered" evidence="1">
    <location>
        <begin position="1040"/>
        <end position="1089"/>
    </location>
</feature>
<comment type="caution">
    <text evidence="2">The sequence shown here is derived from an EMBL/GenBank/DDBJ whole genome shotgun (WGS) entry which is preliminary data.</text>
</comment>
<feature type="compositionally biased region" description="Low complexity" evidence="1">
    <location>
        <begin position="1049"/>
        <end position="1063"/>
    </location>
</feature>
<protein>
    <submittedName>
        <fullName evidence="2">Uncharacterized protein</fullName>
    </submittedName>
</protein>
<name>A0A812M410_9DINO</name>
<evidence type="ECO:0000313" key="3">
    <source>
        <dbReference type="Proteomes" id="UP000604046"/>
    </source>
</evidence>
<organism evidence="2 3">
    <name type="scientific">Symbiodinium natans</name>
    <dbReference type="NCBI Taxonomy" id="878477"/>
    <lineage>
        <taxon>Eukaryota</taxon>
        <taxon>Sar</taxon>
        <taxon>Alveolata</taxon>
        <taxon>Dinophyceae</taxon>
        <taxon>Suessiales</taxon>
        <taxon>Symbiodiniaceae</taxon>
        <taxon>Symbiodinium</taxon>
    </lineage>
</organism>
<dbReference type="Proteomes" id="UP000604046">
    <property type="component" value="Unassembled WGS sequence"/>
</dbReference>
<feature type="region of interest" description="Disordered" evidence="1">
    <location>
        <begin position="457"/>
        <end position="574"/>
    </location>
</feature>
<feature type="compositionally biased region" description="Low complexity" evidence="1">
    <location>
        <begin position="520"/>
        <end position="533"/>
    </location>
</feature>
<sequence>MILSQYRGCFSRIFVFSPSVMIDSAWQPVKDYVRDELGVNTDREQCFFEDWDEAALRKIMADQKRITQKSKELGLKKLYQVLVVLDDLADNPAVHRKTGDGVLDSLFIRGRHYCISCWVSSQQLRLMSSAVRVNTMFYCVFRLRNQLELDALVEELSAMLPKETLYAMYEEITAKLLGGGPICESECSNVRCCTTTQGVYDPSRWPPPERPRQVSEESAASEFSARPTRFLRRLRKRVPMSTTVYIDSRKRVAGTDSDFEIDLGETLHIDSGAKLAVHKIRVADAFLSTDRGSYLYWHDVSGGTLHNNYAAATYVASTNEIQVAYDGNRVILNNQDLRLTFPNGPGYPPGVSSTRPESINHLLGPSFISGAQQIFTFTQMAPYESLYLRCPALAAREHILGPLGSDIIAKIIVDRGVGHVLHSRTDEGHFVNLHGPITLRYLRFRLTDLDGEVVNTRGTSVSFEPSEEPSEEPAARPSANEQQPSAEERPKPEPKRRGRPPGAKDKAPRKPRVPPPPTVPVDTVPNTEPAAEVEPPPLAPAAARPSAQPLEQPVRMTPSEVRRAQQLSRADRFHERNEPAMLRAFHKQFPSYNLTPLLDRRHQQLIDAQAFNKWLAERRQRQEGESYADELGRMTDAVNRRIPQLRWAPAERAGVRRMARDELEIPLAFEHELEEHEEGEEILGLLKRRWTTPRRVALRYDHREVQSYLCEAAQRASELSYLGKRGLRVLGHIAEGELLPITYPNRNDANEGYDGVPFPRRDFLRPRAFDSDSDFGAVDPGQALRNDGFQPPPAPGFLGRLQQAEAAAGAAAGLAGSASAIAGHGADLYNAARRGRNWIDRNLRILRVPEGLAPPPDEVAPPQVIGRPSEVEPLLERAGQGAQEVERAAARDIEQFMSQQMPEAEATEGFASAAEAAAGAAEAAATAEAGGGALAAIGSRLAAAGEAALPVAATVGAAAGGLAVAGAGAALVGTAWALHGGMVAAEHLMGWGGGGGTDTDASRPSSAPDIQTLNAMQEFGAEQHFRLREPSRQPRTEYYRLTEDESEPRAQPAPRVQARPARPTRYPTGLNSVAQSSGSDSSRGPRMQRQVTAAVNDELVQSLDYKLQSSNVNYVQSRKDVRYYPSSLSTFTPTTSRVCRIPLTSGMDFIDPESVKLGFTVRNNSTTATLQLSSPDPSCLINRVEVFANGTRIEDGETPMATIEVTGVTAGQ</sequence>
<evidence type="ECO:0000256" key="1">
    <source>
        <dbReference type="SAM" id="MobiDB-lite"/>
    </source>
</evidence>
<accession>A0A812M410</accession>
<feature type="compositionally biased region" description="Basic and acidic residues" evidence="1">
    <location>
        <begin position="486"/>
        <end position="495"/>
    </location>
</feature>
<reference evidence="2" key="1">
    <citation type="submission" date="2021-02" db="EMBL/GenBank/DDBJ databases">
        <authorList>
            <person name="Dougan E. K."/>
            <person name="Rhodes N."/>
            <person name="Thang M."/>
            <person name="Chan C."/>
        </authorList>
    </citation>
    <scope>NUCLEOTIDE SEQUENCE</scope>
</reference>
<feature type="non-terminal residue" evidence="2">
    <location>
        <position position="1"/>
    </location>
</feature>
<keyword evidence="3" id="KW-1185">Reference proteome</keyword>
<feature type="compositionally biased region" description="Low complexity" evidence="1">
    <location>
        <begin position="540"/>
        <end position="549"/>
    </location>
</feature>
<dbReference type="AlphaFoldDB" id="A0A812M410"/>
<gene>
    <name evidence="2" type="ORF">SNAT2548_LOCUS12502</name>
</gene>
<feature type="compositionally biased region" description="Polar residues" evidence="1">
    <location>
        <begin position="1069"/>
        <end position="1082"/>
    </location>
</feature>